<name>A0A843WXR6_COLES</name>
<feature type="transmembrane region" description="Helical" evidence="1">
    <location>
        <begin position="30"/>
        <end position="50"/>
    </location>
</feature>
<keyword evidence="1" id="KW-0812">Transmembrane</keyword>
<evidence type="ECO:0000256" key="1">
    <source>
        <dbReference type="SAM" id="Phobius"/>
    </source>
</evidence>
<proteinExistence type="predicted"/>
<evidence type="ECO:0000313" key="3">
    <source>
        <dbReference type="Proteomes" id="UP000652761"/>
    </source>
</evidence>
<protein>
    <submittedName>
        <fullName evidence="2">Uncharacterized protein</fullName>
    </submittedName>
</protein>
<keyword evidence="3" id="KW-1185">Reference proteome</keyword>
<organism evidence="2 3">
    <name type="scientific">Colocasia esculenta</name>
    <name type="common">Wild taro</name>
    <name type="synonym">Arum esculentum</name>
    <dbReference type="NCBI Taxonomy" id="4460"/>
    <lineage>
        <taxon>Eukaryota</taxon>
        <taxon>Viridiplantae</taxon>
        <taxon>Streptophyta</taxon>
        <taxon>Embryophyta</taxon>
        <taxon>Tracheophyta</taxon>
        <taxon>Spermatophyta</taxon>
        <taxon>Magnoliopsida</taxon>
        <taxon>Liliopsida</taxon>
        <taxon>Araceae</taxon>
        <taxon>Aroideae</taxon>
        <taxon>Colocasieae</taxon>
        <taxon>Colocasia</taxon>
    </lineage>
</organism>
<sequence>MENRGLWKHHLWQLEDFPYLRTLPVCRQHWVLLSTGGFRLIWGWSLMWMVRVRGTQGSVGKADA</sequence>
<keyword evidence="1" id="KW-0472">Membrane</keyword>
<gene>
    <name evidence="2" type="ORF">Taro_040179</name>
</gene>
<evidence type="ECO:0000313" key="2">
    <source>
        <dbReference type="EMBL" id="MQM07340.1"/>
    </source>
</evidence>
<accession>A0A843WXR6</accession>
<dbReference type="Proteomes" id="UP000652761">
    <property type="component" value="Unassembled WGS sequence"/>
</dbReference>
<dbReference type="EMBL" id="NMUH01003852">
    <property type="protein sequence ID" value="MQM07340.1"/>
    <property type="molecule type" value="Genomic_DNA"/>
</dbReference>
<dbReference type="AlphaFoldDB" id="A0A843WXR6"/>
<keyword evidence="1" id="KW-1133">Transmembrane helix</keyword>
<reference evidence="2" key="1">
    <citation type="submission" date="2017-07" db="EMBL/GenBank/DDBJ databases">
        <title>Taro Niue Genome Assembly and Annotation.</title>
        <authorList>
            <person name="Atibalentja N."/>
            <person name="Keating K."/>
            <person name="Fields C.J."/>
        </authorList>
    </citation>
    <scope>NUCLEOTIDE SEQUENCE</scope>
    <source>
        <strain evidence="2">Niue_2</strain>
        <tissue evidence="2">Leaf</tissue>
    </source>
</reference>
<comment type="caution">
    <text evidence="2">The sequence shown here is derived from an EMBL/GenBank/DDBJ whole genome shotgun (WGS) entry which is preliminary data.</text>
</comment>